<dbReference type="EMBL" id="SRLN01000012">
    <property type="protein sequence ID" value="KAB0240979.1"/>
    <property type="molecule type" value="Genomic_DNA"/>
</dbReference>
<keyword evidence="2" id="KW-0648">Protein biosynthesis</keyword>
<keyword evidence="2" id="KW-0479">Metal-binding</keyword>
<sequence>MIFRGKQLIFRQMTQVLTIIQLGNLILQQKAPAIDNFLDSDCQNLIDSLITTVQAAHGVGIAAPQVARSLRLFIVASHPNPRYPDAPIMSPTAMINPRILQVSEEMVKGWEGCLSVPNWRGFVPRHQWIEVVYCDRNGREIHQVFSDFLARIFQHEYDHLEGILFLDRLASPADLYSEEEYQKISNIA</sequence>
<comment type="function">
    <text evidence="2">Removes the formyl group from the N-terminal Met of newly synthesized proteins. Requires at least a dipeptide for an efficient rate of reaction. N-terminal L-methionine is a prerequisite for activity but the enzyme has broad specificity at other positions.</text>
</comment>
<dbReference type="HAMAP" id="MF_00163">
    <property type="entry name" value="Pep_deformylase"/>
    <property type="match status" value="1"/>
</dbReference>
<evidence type="ECO:0000313" key="4">
    <source>
        <dbReference type="Proteomes" id="UP000325636"/>
    </source>
</evidence>
<dbReference type="PIRSF" id="PIRSF004749">
    <property type="entry name" value="Pep_def"/>
    <property type="match status" value="1"/>
</dbReference>
<reference evidence="4" key="1">
    <citation type="submission" date="2019-04" db="EMBL/GenBank/DDBJ databases">
        <title>Microviridin 1777: A Toxic Chymotrypsin Inhibitor Discovered by a Metabologenomic Approach.</title>
        <authorList>
            <person name="Sieber S."/>
            <person name="Grendelmeier S.M."/>
            <person name="Harris L.A."/>
            <person name="Mitchell D.A."/>
            <person name="Gademann K."/>
        </authorList>
    </citation>
    <scope>NUCLEOTIDE SEQUENCE [LARGE SCALE GENOMIC DNA]</scope>
    <source>
        <strain evidence="4">EAWAG127a</strain>
    </source>
</reference>
<comment type="caution">
    <text evidence="3">The sequence shown here is derived from an EMBL/GenBank/DDBJ whole genome shotgun (WGS) entry which is preliminary data.</text>
</comment>
<accession>A0A5J5LUP2</accession>
<dbReference type="NCBIfam" id="TIGR00079">
    <property type="entry name" value="pept_deformyl"/>
    <property type="match status" value="1"/>
</dbReference>
<dbReference type="InterPro" id="IPR036821">
    <property type="entry name" value="Peptide_deformylase_sf"/>
</dbReference>
<dbReference type="InterPro" id="IPR023635">
    <property type="entry name" value="Peptide_deformylase"/>
</dbReference>
<feature type="binding site" evidence="2">
    <location>
        <position position="113"/>
    </location>
    <ligand>
        <name>Fe cation</name>
        <dbReference type="ChEBI" id="CHEBI:24875"/>
    </ligand>
</feature>
<proteinExistence type="inferred from homology"/>
<dbReference type="GO" id="GO:0042586">
    <property type="term" value="F:peptide deformylase activity"/>
    <property type="evidence" value="ECO:0007669"/>
    <property type="project" value="UniProtKB-UniRule"/>
</dbReference>
<dbReference type="CDD" id="cd00487">
    <property type="entry name" value="Pep_deformylase"/>
    <property type="match status" value="1"/>
</dbReference>
<evidence type="ECO:0000313" key="3">
    <source>
        <dbReference type="EMBL" id="KAB0240979.1"/>
    </source>
</evidence>
<dbReference type="PANTHER" id="PTHR10458:SF22">
    <property type="entry name" value="PEPTIDE DEFORMYLASE"/>
    <property type="match status" value="1"/>
</dbReference>
<dbReference type="EC" id="3.5.1.88" evidence="2"/>
<evidence type="ECO:0000256" key="2">
    <source>
        <dbReference type="HAMAP-Rule" id="MF_00163"/>
    </source>
</evidence>
<organism evidence="3 4">
    <name type="scientific">Microcystis aeruginosa EAWAG127a</name>
    <dbReference type="NCBI Taxonomy" id="2529855"/>
    <lineage>
        <taxon>Bacteria</taxon>
        <taxon>Bacillati</taxon>
        <taxon>Cyanobacteriota</taxon>
        <taxon>Cyanophyceae</taxon>
        <taxon>Oscillatoriophycideae</taxon>
        <taxon>Chroococcales</taxon>
        <taxon>Microcystaceae</taxon>
        <taxon>Microcystis</taxon>
    </lineage>
</organism>
<comment type="catalytic activity">
    <reaction evidence="2">
        <text>N-terminal N-formyl-L-methionyl-[peptide] + H2O = N-terminal L-methionyl-[peptide] + formate</text>
        <dbReference type="Rhea" id="RHEA:24420"/>
        <dbReference type="Rhea" id="RHEA-COMP:10639"/>
        <dbReference type="Rhea" id="RHEA-COMP:10640"/>
        <dbReference type="ChEBI" id="CHEBI:15377"/>
        <dbReference type="ChEBI" id="CHEBI:15740"/>
        <dbReference type="ChEBI" id="CHEBI:49298"/>
        <dbReference type="ChEBI" id="CHEBI:64731"/>
        <dbReference type="EC" id="3.5.1.88"/>
    </reaction>
</comment>
<dbReference type="RefSeq" id="WP_150976349.1">
    <property type="nucleotide sequence ID" value="NZ_SRLN01000012.1"/>
</dbReference>
<comment type="similarity">
    <text evidence="1 2">Belongs to the polypeptide deformylase family.</text>
</comment>
<feature type="active site" evidence="2">
    <location>
        <position position="156"/>
    </location>
</feature>
<keyword evidence="2" id="KW-0408">Iron</keyword>
<protein>
    <recommendedName>
        <fullName evidence="2">Peptide deformylase</fullName>
        <shortName evidence="2">PDF</shortName>
        <ecNumber evidence="2">3.5.1.88</ecNumber>
    </recommendedName>
    <alternativeName>
        <fullName evidence="2">Polypeptide deformylase</fullName>
    </alternativeName>
</protein>
<dbReference type="GO" id="GO:0046872">
    <property type="term" value="F:metal ion binding"/>
    <property type="evidence" value="ECO:0007669"/>
    <property type="project" value="UniProtKB-KW"/>
</dbReference>
<name>A0A5J5LUP2_MICAE</name>
<feature type="binding site" evidence="2">
    <location>
        <position position="155"/>
    </location>
    <ligand>
        <name>Fe cation</name>
        <dbReference type="ChEBI" id="CHEBI:24875"/>
    </ligand>
</feature>
<dbReference type="Pfam" id="PF01327">
    <property type="entry name" value="Pep_deformylase"/>
    <property type="match status" value="1"/>
</dbReference>
<keyword evidence="2 3" id="KW-0378">Hydrolase</keyword>
<dbReference type="PRINTS" id="PR01576">
    <property type="entry name" value="PDEFORMYLASE"/>
</dbReference>
<dbReference type="NCBIfam" id="NF001159">
    <property type="entry name" value="PRK00150.1-3"/>
    <property type="match status" value="1"/>
</dbReference>
<dbReference type="PANTHER" id="PTHR10458">
    <property type="entry name" value="PEPTIDE DEFORMYLASE"/>
    <property type="match status" value="1"/>
</dbReference>
<comment type="cofactor">
    <cofactor evidence="2">
        <name>Fe(2+)</name>
        <dbReference type="ChEBI" id="CHEBI:29033"/>
    </cofactor>
    <text evidence="2">Binds 1 Fe(2+) ion.</text>
</comment>
<dbReference type="Gene3D" id="3.90.45.10">
    <property type="entry name" value="Peptide deformylase"/>
    <property type="match status" value="1"/>
</dbReference>
<feature type="binding site" evidence="2">
    <location>
        <position position="159"/>
    </location>
    <ligand>
        <name>Fe cation</name>
        <dbReference type="ChEBI" id="CHEBI:24875"/>
    </ligand>
</feature>
<gene>
    <name evidence="2 3" type="primary">def</name>
    <name evidence="3" type="ORF">EZJ55_10805</name>
</gene>
<dbReference type="AlphaFoldDB" id="A0A5J5LUP2"/>
<dbReference type="Proteomes" id="UP000325636">
    <property type="component" value="Unassembled WGS sequence"/>
</dbReference>
<evidence type="ECO:0000256" key="1">
    <source>
        <dbReference type="ARBA" id="ARBA00010759"/>
    </source>
</evidence>
<dbReference type="GO" id="GO:0006412">
    <property type="term" value="P:translation"/>
    <property type="evidence" value="ECO:0007669"/>
    <property type="project" value="UniProtKB-UniRule"/>
</dbReference>
<dbReference type="SUPFAM" id="SSF56420">
    <property type="entry name" value="Peptide deformylase"/>
    <property type="match status" value="1"/>
</dbReference>